<evidence type="ECO:0000313" key="2">
    <source>
        <dbReference type="Proteomes" id="UP000439522"/>
    </source>
</evidence>
<proteinExistence type="predicted"/>
<reference evidence="1 2" key="1">
    <citation type="submission" date="2019-12" db="EMBL/GenBank/DDBJ databases">
        <title>Genomic-based taxomic classification of the family Erythrobacteraceae.</title>
        <authorList>
            <person name="Xu L."/>
        </authorList>
    </citation>
    <scope>NUCLEOTIDE SEQUENCE [LARGE SCALE GENOMIC DNA]</scope>
    <source>
        <strain evidence="1 2">100921-2</strain>
    </source>
</reference>
<dbReference type="EMBL" id="WTZA01000002">
    <property type="protein sequence ID" value="MXO76180.1"/>
    <property type="molecule type" value="Genomic_DNA"/>
</dbReference>
<dbReference type="Proteomes" id="UP000439522">
    <property type="component" value="Unassembled WGS sequence"/>
</dbReference>
<protein>
    <submittedName>
        <fullName evidence="1">Uncharacterized protein</fullName>
    </submittedName>
</protein>
<dbReference type="AlphaFoldDB" id="A0A6I4TJH2"/>
<keyword evidence="2" id="KW-1185">Reference proteome</keyword>
<organism evidence="1 2">
    <name type="scientific">Tsuneonella aeria</name>
    <dbReference type="NCBI Taxonomy" id="1837929"/>
    <lineage>
        <taxon>Bacteria</taxon>
        <taxon>Pseudomonadati</taxon>
        <taxon>Pseudomonadota</taxon>
        <taxon>Alphaproteobacteria</taxon>
        <taxon>Sphingomonadales</taxon>
        <taxon>Erythrobacteraceae</taxon>
        <taxon>Tsuneonella</taxon>
    </lineage>
</organism>
<sequence length="165" mass="18290">MKNALIQMGAVSAALRMLLANHQLAKPNDLLIAAADGVTETIIEMMMSHAFAGRSTFLAVFRTEDDIALLDRIMVVDGTSKKGQIDVCIGKFVRKADGTFALRSANREKPYEYVFDRGGRRLKRWAVKDDRDRAMMEIRGLQALMEKAATAACLEEGRSAFMTDS</sequence>
<name>A0A6I4TJH2_9SPHN</name>
<dbReference type="RefSeq" id="WP_160611984.1">
    <property type="nucleotide sequence ID" value="NZ_WTZA01000002.1"/>
</dbReference>
<evidence type="ECO:0000313" key="1">
    <source>
        <dbReference type="EMBL" id="MXO76180.1"/>
    </source>
</evidence>
<gene>
    <name evidence="1" type="ORF">GRI40_13255</name>
</gene>
<accession>A0A6I4TJH2</accession>
<comment type="caution">
    <text evidence="1">The sequence shown here is derived from an EMBL/GenBank/DDBJ whole genome shotgun (WGS) entry which is preliminary data.</text>
</comment>